<feature type="transmembrane region" description="Helical" evidence="1">
    <location>
        <begin position="26"/>
        <end position="46"/>
    </location>
</feature>
<dbReference type="AlphaFoldDB" id="A0A0B6TSC1"/>
<gene>
    <name evidence="2" type="ORF">B840_04280</name>
</gene>
<organism evidence="2 3">
    <name type="scientific">Corynebacterium marinum DSM 44953</name>
    <dbReference type="NCBI Taxonomy" id="1224162"/>
    <lineage>
        <taxon>Bacteria</taxon>
        <taxon>Bacillati</taxon>
        <taxon>Actinomycetota</taxon>
        <taxon>Actinomycetes</taxon>
        <taxon>Mycobacteriales</taxon>
        <taxon>Corynebacteriaceae</taxon>
        <taxon>Corynebacterium</taxon>
    </lineage>
</organism>
<name>A0A0B6TSC1_9CORY</name>
<keyword evidence="3" id="KW-1185">Reference proteome</keyword>
<evidence type="ECO:0000313" key="2">
    <source>
        <dbReference type="EMBL" id="AJK68475.1"/>
    </source>
</evidence>
<evidence type="ECO:0000313" key="3">
    <source>
        <dbReference type="Proteomes" id="UP000031928"/>
    </source>
</evidence>
<dbReference type="KEGG" id="cmq:B840_04280"/>
<dbReference type="Proteomes" id="UP000031928">
    <property type="component" value="Chromosome"/>
</dbReference>
<dbReference type="RefSeq" id="WP_308422542.1">
    <property type="nucleotide sequence ID" value="NZ_CP007790.1"/>
</dbReference>
<reference evidence="2 3" key="1">
    <citation type="submission" date="2014-05" db="EMBL/GenBank/DDBJ databases">
        <title>Complete genome sequence of Corynebacterium marinum DSM 44953.</title>
        <authorList>
            <person name="Schaffert L."/>
            <person name="Albersmeier A."/>
            <person name="Kalinowski J."/>
            <person name="Ruckert C."/>
        </authorList>
    </citation>
    <scope>NUCLEOTIDE SEQUENCE [LARGE SCALE GENOMIC DNA]</scope>
    <source>
        <strain evidence="2 3">DSM 44953</strain>
    </source>
</reference>
<proteinExistence type="predicted"/>
<evidence type="ECO:0000256" key="1">
    <source>
        <dbReference type="SAM" id="Phobius"/>
    </source>
</evidence>
<keyword evidence="1" id="KW-0472">Membrane</keyword>
<keyword evidence="1" id="KW-1133">Transmembrane helix</keyword>
<accession>A0A0B6TSC1</accession>
<protein>
    <submittedName>
        <fullName evidence="2">Uncharacterized protein</fullName>
    </submittedName>
</protein>
<sequence length="63" mass="6483">MVIPRVERRAGAGLIVTAVTREGRTASALLISSGGALAVTFFALFLRESAPSKVGGTRTVVVP</sequence>
<dbReference type="EMBL" id="CP007790">
    <property type="protein sequence ID" value="AJK68475.1"/>
    <property type="molecule type" value="Genomic_DNA"/>
</dbReference>
<keyword evidence="1" id="KW-0812">Transmembrane</keyword>
<dbReference type="HOGENOM" id="CLU_2878276_0_0_11"/>